<feature type="domain" description="R3H" evidence="2">
    <location>
        <begin position="2"/>
        <end position="66"/>
    </location>
</feature>
<evidence type="ECO:0000313" key="4">
    <source>
        <dbReference type="Proteomes" id="UP000241890"/>
    </source>
</evidence>
<dbReference type="OrthoDB" id="6512771at2759"/>
<feature type="region of interest" description="Disordered" evidence="1">
    <location>
        <begin position="229"/>
        <end position="269"/>
    </location>
</feature>
<evidence type="ECO:0000256" key="1">
    <source>
        <dbReference type="SAM" id="MobiDB-lite"/>
    </source>
</evidence>
<dbReference type="GO" id="GO:0003676">
    <property type="term" value="F:nucleic acid binding"/>
    <property type="evidence" value="ECO:0007669"/>
    <property type="project" value="UniProtKB-UniRule"/>
</dbReference>
<organism evidence="3 4">
    <name type="scientific">Hondaea fermentalgiana</name>
    <dbReference type="NCBI Taxonomy" id="2315210"/>
    <lineage>
        <taxon>Eukaryota</taxon>
        <taxon>Sar</taxon>
        <taxon>Stramenopiles</taxon>
        <taxon>Bigyra</taxon>
        <taxon>Labyrinthulomycetes</taxon>
        <taxon>Thraustochytrida</taxon>
        <taxon>Thraustochytriidae</taxon>
        <taxon>Hondaea</taxon>
    </lineage>
</organism>
<name>A0A2R5H0B1_9STRA</name>
<dbReference type="AlphaFoldDB" id="A0A2R5H0B1"/>
<sequence length="269" mass="29938">MDLVGRIETELVAFLRAPTSVRTKALPVMRTEARRFFHKLAQDYYGLQTSSIDPEPNRHIVVHKTTHASEPEMSVIQAILQFGNLLSSSDNELSGAPAALTRQRSHAALGSSSVALWGVSELAGGGRISSNAVSTAIEPTVRRSAFHVRTLDAENVILEFSDKATARKTLAMLKSQRENVLGPISWKQVQWWPAPDDWALMQLRLHSSSTSAENRRKREERRLQSQAARIQRQAQNALNTGWNSDDDDNDKSHASQSTLWDQLADSDSE</sequence>
<dbReference type="SUPFAM" id="SSF82708">
    <property type="entry name" value="R3H domain"/>
    <property type="match status" value="1"/>
</dbReference>
<reference evidence="3 4" key="1">
    <citation type="submission" date="2017-12" db="EMBL/GenBank/DDBJ databases">
        <title>Sequencing, de novo assembly and annotation of complete genome of a new Thraustochytrid species, strain FCC1311.</title>
        <authorList>
            <person name="Sedici K."/>
            <person name="Godart F."/>
            <person name="Aiese Cigliano R."/>
            <person name="Sanseverino W."/>
            <person name="Barakat M."/>
            <person name="Ortet P."/>
            <person name="Marechal E."/>
            <person name="Cagnac O."/>
            <person name="Amato A."/>
        </authorList>
    </citation>
    <scope>NUCLEOTIDE SEQUENCE [LARGE SCALE GENOMIC DNA]</scope>
</reference>
<evidence type="ECO:0000313" key="3">
    <source>
        <dbReference type="EMBL" id="GBG34493.1"/>
    </source>
</evidence>
<comment type="caution">
    <text evidence="3">The sequence shown here is derived from an EMBL/GenBank/DDBJ whole genome shotgun (WGS) entry which is preliminary data.</text>
</comment>
<dbReference type="InterPro" id="IPR036867">
    <property type="entry name" value="R3H_dom_sf"/>
</dbReference>
<proteinExistence type="predicted"/>
<gene>
    <name evidence="3" type="ORF">FCC1311_107172</name>
</gene>
<dbReference type="Proteomes" id="UP000241890">
    <property type="component" value="Unassembled WGS sequence"/>
</dbReference>
<evidence type="ECO:0000259" key="2">
    <source>
        <dbReference type="PROSITE" id="PS51061"/>
    </source>
</evidence>
<keyword evidence="4" id="KW-1185">Reference proteome</keyword>
<dbReference type="EMBL" id="BEYU01000196">
    <property type="protein sequence ID" value="GBG34493.1"/>
    <property type="molecule type" value="Genomic_DNA"/>
</dbReference>
<dbReference type="InterPro" id="IPR001374">
    <property type="entry name" value="R3H_dom"/>
</dbReference>
<dbReference type="Pfam" id="PF01424">
    <property type="entry name" value="R3H"/>
    <property type="match status" value="1"/>
</dbReference>
<protein>
    <submittedName>
        <fullName evidence="3">Transcriptional repressor NF-X1</fullName>
    </submittedName>
</protein>
<dbReference type="PROSITE" id="PS51061">
    <property type="entry name" value="R3H"/>
    <property type="match status" value="1"/>
</dbReference>
<dbReference type="CDD" id="cd02325">
    <property type="entry name" value="R3H"/>
    <property type="match status" value="1"/>
</dbReference>
<accession>A0A2R5H0B1</accession>
<dbReference type="Gene3D" id="3.30.1370.50">
    <property type="entry name" value="R3H-like domain"/>
    <property type="match status" value="1"/>
</dbReference>
<dbReference type="InParanoid" id="A0A2R5H0B1"/>